<keyword evidence="8" id="KW-0812">Transmembrane</keyword>
<evidence type="ECO:0000256" key="5">
    <source>
        <dbReference type="ARBA" id="ARBA00023163"/>
    </source>
</evidence>
<dbReference type="CDD" id="cd00067">
    <property type="entry name" value="GAL4"/>
    <property type="match status" value="1"/>
</dbReference>
<dbReference type="InterPro" id="IPR001138">
    <property type="entry name" value="Zn2Cys6_DnaBD"/>
</dbReference>
<keyword evidence="1" id="KW-0479">Metal-binding</keyword>
<evidence type="ECO:0000313" key="11">
    <source>
        <dbReference type="Proteomes" id="UP000664169"/>
    </source>
</evidence>
<sequence length="568" mass="65205">MAPLANINPERRVKCDETKPICQRCLTIGRACRGYEGYASSVSPTATYKPVDAISTASFERERRGSWTSSSGSSHDSKQDITSPQIFVPSPVSSQYSYTTANYSPVTIDQSPVTVLHTYAVVDNSPTIMEQSASSDTAMIVHQDHNPEQSLVQRMKRNQSPVTDSADYQWDTIYYAPRIFDNDSQRAINFFNAKTVMEIGTFFSKGLWAQVPKIAYSEPSIKHSLIALSNFHEQFTTRIVPASSALRYYMMAIKELRAGIPTITGILCLMMFFAIELLQKSHSSAMQLLRVARRMMYDIRADQSELYHALRFFIRRIDKQVTEISGVIDPNLSYAELWGEEPFRMRGIKPKPVWISHYDAIDAMTSIIEPWLNDPTPNCQMYLDRIQQEWCVSFDDFKKSPHLSELTKDKLPSLEVMWRHYELVLSKARDDPVSQTWWDQHETRLSEIVHYLQIDPDLKSGTRFGLEHCVIYHLFNIGRECRSPVVRKRILDWMQSLNMQEGMLTAELVSKVLNKVIALEEGGMHVQFASQIPEYRRIQEVSLDLNDDIKKMKYKLNGEWLAVSLKGC</sequence>
<keyword evidence="8" id="KW-1133">Transmembrane helix</keyword>
<evidence type="ECO:0000256" key="4">
    <source>
        <dbReference type="ARBA" id="ARBA00023125"/>
    </source>
</evidence>
<keyword evidence="4" id="KW-0238">DNA-binding</keyword>
<dbReference type="PANTHER" id="PTHR36206:SF13">
    <property type="entry name" value="TRANSCRIPTIONAL REGULATORY PROTEIN MOC3"/>
    <property type="match status" value="1"/>
</dbReference>
<evidence type="ECO:0000256" key="1">
    <source>
        <dbReference type="ARBA" id="ARBA00022723"/>
    </source>
</evidence>
<feature type="domain" description="Zn(2)-C6 fungal-type" evidence="9">
    <location>
        <begin position="11"/>
        <end position="36"/>
    </location>
</feature>
<dbReference type="GO" id="GO:0008270">
    <property type="term" value="F:zinc ion binding"/>
    <property type="evidence" value="ECO:0007669"/>
    <property type="project" value="InterPro"/>
</dbReference>
<dbReference type="PANTHER" id="PTHR36206">
    <property type="entry name" value="ASPERCRYPTIN BIOSYNTHESIS CLUSTER-SPECIFIC TRANSCRIPTION REGULATOR ATNN-RELATED"/>
    <property type="match status" value="1"/>
</dbReference>
<dbReference type="EMBL" id="CAJPDQ010000014">
    <property type="protein sequence ID" value="CAF9919043.1"/>
    <property type="molecule type" value="Genomic_DNA"/>
</dbReference>
<dbReference type="GO" id="GO:0000981">
    <property type="term" value="F:DNA-binding transcription factor activity, RNA polymerase II-specific"/>
    <property type="evidence" value="ECO:0007669"/>
    <property type="project" value="InterPro"/>
</dbReference>
<reference evidence="10" key="1">
    <citation type="submission" date="2021-03" db="EMBL/GenBank/DDBJ databases">
        <authorList>
            <person name="Tagirdzhanova G."/>
        </authorList>
    </citation>
    <scope>NUCLEOTIDE SEQUENCE</scope>
</reference>
<feature type="region of interest" description="Disordered" evidence="7">
    <location>
        <begin position="59"/>
        <end position="88"/>
    </location>
</feature>
<accession>A0A8H3IHL7</accession>
<dbReference type="SUPFAM" id="SSF57701">
    <property type="entry name" value="Zn2/Cys6 DNA-binding domain"/>
    <property type="match status" value="1"/>
</dbReference>
<dbReference type="AlphaFoldDB" id="A0A8H3IHL7"/>
<dbReference type="Proteomes" id="UP000664169">
    <property type="component" value="Unassembled WGS sequence"/>
</dbReference>
<dbReference type="GO" id="GO:0003677">
    <property type="term" value="F:DNA binding"/>
    <property type="evidence" value="ECO:0007669"/>
    <property type="project" value="UniProtKB-KW"/>
</dbReference>
<keyword evidence="6" id="KW-0539">Nucleus</keyword>
<dbReference type="InterPro" id="IPR052360">
    <property type="entry name" value="Transcr_Regulatory_Proteins"/>
</dbReference>
<keyword evidence="11" id="KW-1185">Reference proteome</keyword>
<dbReference type="OrthoDB" id="3598904at2759"/>
<evidence type="ECO:0000259" key="9">
    <source>
        <dbReference type="Pfam" id="PF00172"/>
    </source>
</evidence>
<evidence type="ECO:0000256" key="6">
    <source>
        <dbReference type="ARBA" id="ARBA00023242"/>
    </source>
</evidence>
<keyword evidence="5" id="KW-0804">Transcription</keyword>
<dbReference type="InterPro" id="IPR036864">
    <property type="entry name" value="Zn2-C6_fun-type_DNA-bd_sf"/>
</dbReference>
<keyword evidence="3" id="KW-0805">Transcription regulation</keyword>
<comment type="caution">
    <text evidence="10">The sequence shown here is derived from an EMBL/GenBank/DDBJ whole genome shotgun (WGS) entry which is preliminary data.</text>
</comment>
<keyword evidence="8" id="KW-0472">Membrane</keyword>
<organism evidence="10 11">
    <name type="scientific">Gomphillus americanus</name>
    <dbReference type="NCBI Taxonomy" id="1940652"/>
    <lineage>
        <taxon>Eukaryota</taxon>
        <taxon>Fungi</taxon>
        <taxon>Dikarya</taxon>
        <taxon>Ascomycota</taxon>
        <taxon>Pezizomycotina</taxon>
        <taxon>Lecanoromycetes</taxon>
        <taxon>OSLEUM clade</taxon>
        <taxon>Ostropomycetidae</taxon>
        <taxon>Ostropales</taxon>
        <taxon>Graphidaceae</taxon>
        <taxon>Gomphilloideae</taxon>
        <taxon>Gomphillus</taxon>
    </lineage>
</organism>
<evidence type="ECO:0000256" key="2">
    <source>
        <dbReference type="ARBA" id="ARBA00022833"/>
    </source>
</evidence>
<evidence type="ECO:0000256" key="3">
    <source>
        <dbReference type="ARBA" id="ARBA00023015"/>
    </source>
</evidence>
<evidence type="ECO:0000256" key="7">
    <source>
        <dbReference type="SAM" id="MobiDB-lite"/>
    </source>
</evidence>
<feature type="transmembrane region" description="Helical" evidence="8">
    <location>
        <begin position="258"/>
        <end position="278"/>
    </location>
</feature>
<dbReference type="Pfam" id="PF00172">
    <property type="entry name" value="Zn_clus"/>
    <property type="match status" value="1"/>
</dbReference>
<keyword evidence="2" id="KW-0862">Zinc</keyword>
<evidence type="ECO:0000313" key="10">
    <source>
        <dbReference type="EMBL" id="CAF9919043.1"/>
    </source>
</evidence>
<proteinExistence type="predicted"/>
<protein>
    <recommendedName>
        <fullName evidence="9">Zn(2)-C6 fungal-type domain-containing protein</fullName>
    </recommendedName>
</protein>
<name>A0A8H3IHL7_9LECA</name>
<evidence type="ECO:0000256" key="8">
    <source>
        <dbReference type="SAM" id="Phobius"/>
    </source>
</evidence>
<gene>
    <name evidence="10" type="ORF">GOMPHAMPRED_001662</name>
</gene>